<dbReference type="AlphaFoldDB" id="J9D1T0"/>
<dbReference type="EMBL" id="AFBI03000005">
    <property type="protein sequence ID" value="EJW01534.1"/>
    <property type="molecule type" value="Genomic_DNA"/>
</dbReference>
<evidence type="ECO:0000256" key="1">
    <source>
        <dbReference type="SAM" id="MobiDB-lite"/>
    </source>
</evidence>
<dbReference type="HOGENOM" id="CLU_377674_0_0_1"/>
<dbReference type="Proteomes" id="UP000003163">
    <property type="component" value="Unassembled WGS sequence"/>
</dbReference>
<evidence type="ECO:0000313" key="3">
    <source>
        <dbReference type="Proteomes" id="UP000003163"/>
    </source>
</evidence>
<proteinExistence type="predicted"/>
<name>J9D1T0_EDHAE</name>
<dbReference type="VEuPathDB" id="MicrosporidiaDB:EDEG_00425"/>
<comment type="caution">
    <text evidence="2">The sequence shown here is derived from an EMBL/GenBank/DDBJ whole genome shotgun (WGS) entry which is preliminary data.</text>
</comment>
<reference evidence="2 3" key="1">
    <citation type="submission" date="2011-08" db="EMBL/GenBank/DDBJ databases">
        <authorList>
            <person name="Liu Z.J."/>
            <person name="Shi F.L."/>
            <person name="Lu J.Q."/>
            <person name="Li M."/>
            <person name="Wang Z.L."/>
        </authorList>
    </citation>
    <scope>NUCLEOTIDE SEQUENCE [LARGE SCALE GENOMIC DNA]</scope>
    <source>
        <strain evidence="2 3">USNM 41457</strain>
    </source>
</reference>
<dbReference type="InParanoid" id="J9D1T0"/>
<organism evidence="2 3">
    <name type="scientific">Edhazardia aedis (strain USNM 41457)</name>
    <name type="common">Microsporidian parasite</name>
    <dbReference type="NCBI Taxonomy" id="1003232"/>
    <lineage>
        <taxon>Eukaryota</taxon>
        <taxon>Fungi</taxon>
        <taxon>Fungi incertae sedis</taxon>
        <taxon>Microsporidia</taxon>
        <taxon>Edhazardia</taxon>
    </lineage>
</organism>
<gene>
    <name evidence="2" type="ORF">EDEG_00425</name>
</gene>
<protein>
    <submittedName>
        <fullName evidence="2">Uncharacterized protein</fullName>
    </submittedName>
</protein>
<evidence type="ECO:0000313" key="2">
    <source>
        <dbReference type="EMBL" id="EJW01534.1"/>
    </source>
</evidence>
<feature type="region of interest" description="Disordered" evidence="1">
    <location>
        <begin position="346"/>
        <end position="366"/>
    </location>
</feature>
<reference evidence="3" key="2">
    <citation type="submission" date="2015-07" db="EMBL/GenBank/DDBJ databases">
        <title>Contrasting host-pathogen interactions and genome evolution in two generalist and specialist microsporidian pathogens of mosquitoes.</title>
        <authorList>
            <consortium name="The Broad Institute Genomics Platform"/>
            <consortium name="The Broad Institute Genome Sequencing Center for Infectious Disease"/>
            <person name="Cuomo C.A."/>
            <person name="Sanscrainte N.D."/>
            <person name="Goldberg J.M."/>
            <person name="Heiman D."/>
            <person name="Young S."/>
            <person name="Zeng Q."/>
            <person name="Becnel J.J."/>
            <person name="Birren B.W."/>
        </authorList>
    </citation>
    <scope>NUCLEOTIDE SEQUENCE [LARGE SCALE GENOMIC DNA]</scope>
    <source>
        <strain evidence="3">USNM 41457</strain>
    </source>
</reference>
<accession>J9D1T0</accession>
<keyword evidence="3" id="KW-1185">Reference proteome</keyword>
<sequence length="734" mass="86608">MNRYHVLNFCRSVQNPSKMLTLLSLQIIQLLTIIQKSKQTLHGENSNSRKRKMLEKIDGTTFGLKVQCLSSNYSPSDITNSEACNKHTLEREYQVIIDYVHLKNSFESYRSFLTCKDHLQIIKLLDQSEDVVLKSVNLQKSIDTYVVSLNLPDNRKVKNYKDCISFLQKFAFDINANFLIIKNYNTSKYNRDFIEKGYKNMYNEMVKLWYAILNILIITSMDDYQVQKTPLISSFDVLVYFINRFPYIISKFGNTSILNQIETSFDKFKRYYESSFTEIQQNPISTLDSIYKGKWINLQNEFHVCFPDNFTSKNESNEDKNLYTILMLFKNQKRIFNSNDLKNINNCTSNSQNQKRDTGKYSNGLDSPELEKNIKKKFECESASFQTQQLEILNNLRISNNNLLVYVKSPYNSSQQTRMENEGQLCSFKELCMHLTNNIRNLEKICRKLGNTYIQLPHEKLCLKHKNVSCQLKWFFSIFTTTCCKNSEPKLSDICNSIIKNFSTFIDLYSFYSQKMIKTVFRNVCAIRIQQNNIRACLKRYEFYLKCYLLKLNSLSKAVGTDEKIKINNDITVSCVWFENIERTIILQEVLFYAFETFKNDFNKYLYTQKILSEMNHIILLTEKRVPFIYNSLELYAKYFLKTILTLSYLRPNANNQLYEHFMITKHAYKYLNLILSSYINTLKNNSERENLVRAYETFNNMFQSYISLVNCIFGEKNVQLAQYSSEQNPSLLQ</sequence>